<organism evidence="2">
    <name type="scientific">marine sediment metagenome</name>
    <dbReference type="NCBI Taxonomy" id="412755"/>
    <lineage>
        <taxon>unclassified sequences</taxon>
        <taxon>metagenomes</taxon>
        <taxon>ecological metagenomes</taxon>
    </lineage>
</organism>
<evidence type="ECO:0000256" key="1">
    <source>
        <dbReference type="SAM" id="MobiDB-lite"/>
    </source>
</evidence>
<comment type="caution">
    <text evidence="2">The sequence shown here is derived from an EMBL/GenBank/DDBJ whole genome shotgun (WGS) entry which is preliminary data.</text>
</comment>
<dbReference type="EMBL" id="LAZR01015751">
    <property type="protein sequence ID" value="KKM07532.1"/>
    <property type="molecule type" value="Genomic_DNA"/>
</dbReference>
<accession>A0A0F9HWN3</accession>
<protein>
    <submittedName>
        <fullName evidence="2">Uncharacterized protein</fullName>
    </submittedName>
</protein>
<dbReference type="AlphaFoldDB" id="A0A0F9HWN3"/>
<sequence length="56" mass="6324">MPLTRKGTEIADAMRKHYGGKKGKQVFYASAKKGTIKGVHKKKRHNPGSHKKMRGY</sequence>
<evidence type="ECO:0000313" key="2">
    <source>
        <dbReference type="EMBL" id="KKM07532.1"/>
    </source>
</evidence>
<feature type="region of interest" description="Disordered" evidence="1">
    <location>
        <begin position="36"/>
        <end position="56"/>
    </location>
</feature>
<proteinExistence type="predicted"/>
<gene>
    <name evidence="2" type="ORF">LCGC14_1732980</name>
</gene>
<reference evidence="2" key="1">
    <citation type="journal article" date="2015" name="Nature">
        <title>Complex archaea that bridge the gap between prokaryotes and eukaryotes.</title>
        <authorList>
            <person name="Spang A."/>
            <person name="Saw J.H."/>
            <person name="Jorgensen S.L."/>
            <person name="Zaremba-Niedzwiedzka K."/>
            <person name="Martijn J."/>
            <person name="Lind A.E."/>
            <person name="van Eijk R."/>
            <person name="Schleper C."/>
            <person name="Guy L."/>
            <person name="Ettema T.J."/>
        </authorList>
    </citation>
    <scope>NUCLEOTIDE SEQUENCE</scope>
</reference>
<name>A0A0F9HWN3_9ZZZZ</name>